<dbReference type="Proteomes" id="UP001291309">
    <property type="component" value="Unassembled WGS sequence"/>
</dbReference>
<gene>
    <name evidence="1" type="ORF">SYV04_39420</name>
</gene>
<protein>
    <submittedName>
        <fullName evidence="1">Uncharacterized protein</fullName>
    </submittedName>
</protein>
<evidence type="ECO:0000313" key="1">
    <source>
        <dbReference type="EMBL" id="MDY7232524.1"/>
    </source>
</evidence>
<dbReference type="RefSeq" id="WP_321551238.1">
    <property type="nucleotide sequence ID" value="NZ_JAXIVS010000021.1"/>
</dbReference>
<organism evidence="1 2">
    <name type="scientific">Hyalangium rubrum</name>
    <dbReference type="NCBI Taxonomy" id="3103134"/>
    <lineage>
        <taxon>Bacteria</taxon>
        <taxon>Pseudomonadati</taxon>
        <taxon>Myxococcota</taxon>
        <taxon>Myxococcia</taxon>
        <taxon>Myxococcales</taxon>
        <taxon>Cystobacterineae</taxon>
        <taxon>Archangiaceae</taxon>
        <taxon>Hyalangium</taxon>
    </lineage>
</organism>
<reference evidence="1 2" key="1">
    <citation type="submission" date="2023-12" db="EMBL/GenBank/DDBJ databases">
        <title>the genome sequence of Hyalangium sp. s54d21.</title>
        <authorList>
            <person name="Zhang X."/>
        </authorList>
    </citation>
    <scope>NUCLEOTIDE SEQUENCE [LARGE SCALE GENOMIC DNA]</scope>
    <source>
        <strain evidence="2">s54d21</strain>
    </source>
</reference>
<accession>A0ABU5HHB7</accession>
<sequence length="215" mass="23777">MTTSTRDSDRDTPMMDASSAATFWNDMFQTNFTFWQSQHSRFFSALDKMREGKYDSAQWMQDVAGSWDAWLTLLASPWQASAGRERQLPTLLFVVDGDAEFIGPTDAPTHVFLPDGVTTRVTDLHPVVGAGIAVRGKSLEQGTGNIDANAHIRAQLSPNRDRVEVSLVDLGRGQSRRKTQGIDPGLYVGAVYATEVATRRPLAIIYVLVEESKEP</sequence>
<dbReference type="EMBL" id="JAXIVS010000021">
    <property type="protein sequence ID" value="MDY7232524.1"/>
    <property type="molecule type" value="Genomic_DNA"/>
</dbReference>
<evidence type="ECO:0000313" key="2">
    <source>
        <dbReference type="Proteomes" id="UP001291309"/>
    </source>
</evidence>
<keyword evidence="2" id="KW-1185">Reference proteome</keyword>
<name>A0ABU5HHB7_9BACT</name>
<comment type="caution">
    <text evidence="1">The sequence shown here is derived from an EMBL/GenBank/DDBJ whole genome shotgun (WGS) entry which is preliminary data.</text>
</comment>
<proteinExistence type="predicted"/>